<proteinExistence type="predicted"/>
<dbReference type="KEGG" id="whr:OG579_14210"/>
<feature type="transmembrane region" description="Helical" evidence="7">
    <location>
        <begin position="477"/>
        <end position="499"/>
    </location>
</feature>
<feature type="transmembrane region" description="Helical" evidence="7">
    <location>
        <begin position="118"/>
        <end position="139"/>
    </location>
</feature>
<feature type="transmembrane region" description="Helical" evidence="7">
    <location>
        <begin position="280"/>
        <end position="301"/>
    </location>
</feature>
<dbReference type="InterPro" id="IPR036259">
    <property type="entry name" value="MFS_trans_sf"/>
</dbReference>
<comment type="subcellular location">
    <subcellularLocation>
        <location evidence="1">Cell membrane</location>
        <topology evidence="1">Multi-pass membrane protein</topology>
    </subcellularLocation>
</comment>
<keyword evidence="3" id="KW-1003">Cell membrane</keyword>
<dbReference type="GO" id="GO:0022857">
    <property type="term" value="F:transmembrane transporter activity"/>
    <property type="evidence" value="ECO:0007669"/>
    <property type="project" value="InterPro"/>
</dbReference>
<feature type="transmembrane region" description="Helical" evidence="7">
    <location>
        <begin position="346"/>
        <end position="364"/>
    </location>
</feature>
<dbReference type="RefSeq" id="WP_328856455.1">
    <property type="nucleotide sequence ID" value="NZ_CP108021.1"/>
</dbReference>
<dbReference type="EMBL" id="CP108021">
    <property type="protein sequence ID" value="WUM18877.1"/>
    <property type="molecule type" value="Genomic_DNA"/>
</dbReference>
<feature type="transmembrane region" description="Helical" evidence="7">
    <location>
        <begin position="417"/>
        <end position="434"/>
    </location>
</feature>
<feature type="transmembrane region" description="Helical" evidence="7">
    <location>
        <begin position="313"/>
        <end position="334"/>
    </location>
</feature>
<gene>
    <name evidence="9" type="ORF">OG579_14210</name>
</gene>
<evidence type="ECO:0000256" key="4">
    <source>
        <dbReference type="ARBA" id="ARBA00022692"/>
    </source>
</evidence>
<dbReference type="AlphaFoldDB" id="A0AAU4JYP7"/>
<keyword evidence="2" id="KW-0813">Transport</keyword>
<dbReference type="PANTHER" id="PTHR42718:SF47">
    <property type="entry name" value="METHYL VIOLOGEN RESISTANCE PROTEIN SMVA"/>
    <property type="match status" value="1"/>
</dbReference>
<feature type="transmembrane region" description="Helical" evidence="7">
    <location>
        <begin position="24"/>
        <end position="49"/>
    </location>
</feature>
<dbReference type="PANTHER" id="PTHR42718">
    <property type="entry name" value="MAJOR FACILITATOR SUPERFAMILY MULTIDRUG TRANSPORTER MFSC"/>
    <property type="match status" value="1"/>
</dbReference>
<dbReference type="Gene3D" id="1.20.1720.10">
    <property type="entry name" value="Multidrug resistance protein D"/>
    <property type="match status" value="1"/>
</dbReference>
<feature type="transmembrane region" description="Helical" evidence="7">
    <location>
        <begin position="151"/>
        <end position="171"/>
    </location>
</feature>
<protein>
    <submittedName>
        <fullName evidence="9">MFS transporter</fullName>
    </submittedName>
</protein>
<evidence type="ECO:0000256" key="6">
    <source>
        <dbReference type="ARBA" id="ARBA00023136"/>
    </source>
</evidence>
<evidence type="ECO:0000259" key="8">
    <source>
        <dbReference type="PROSITE" id="PS50850"/>
    </source>
</evidence>
<dbReference type="Proteomes" id="UP001432128">
    <property type="component" value="Chromosome"/>
</dbReference>
<accession>A0AAU4JYP7</accession>
<dbReference type="PROSITE" id="PS50850">
    <property type="entry name" value="MFS"/>
    <property type="match status" value="1"/>
</dbReference>
<dbReference type="GO" id="GO:0005886">
    <property type="term" value="C:plasma membrane"/>
    <property type="evidence" value="ECO:0007669"/>
    <property type="project" value="UniProtKB-SubCell"/>
</dbReference>
<feature type="transmembrane region" description="Helical" evidence="7">
    <location>
        <begin position="64"/>
        <end position="81"/>
    </location>
</feature>
<evidence type="ECO:0000256" key="2">
    <source>
        <dbReference type="ARBA" id="ARBA00022448"/>
    </source>
</evidence>
<feature type="transmembrane region" description="Helical" evidence="7">
    <location>
        <begin position="370"/>
        <end position="396"/>
    </location>
</feature>
<feature type="transmembrane region" description="Helical" evidence="7">
    <location>
        <begin position="93"/>
        <end position="112"/>
    </location>
</feature>
<feature type="transmembrane region" description="Helical" evidence="7">
    <location>
        <begin position="213"/>
        <end position="230"/>
    </location>
</feature>
<feature type="domain" description="Major facilitator superfamily (MFS) profile" evidence="8">
    <location>
        <begin position="27"/>
        <end position="504"/>
    </location>
</feature>
<dbReference type="Gene3D" id="1.20.1250.20">
    <property type="entry name" value="MFS general substrate transporter like domains"/>
    <property type="match status" value="1"/>
</dbReference>
<dbReference type="SUPFAM" id="SSF103473">
    <property type="entry name" value="MFS general substrate transporter"/>
    <property type="match status" value="1"/>
</dbReference>
<feature type="transmembrane region" description="Helical" evidence="7">
    <location>
        <begin position="177"/>
        <end position="201"/>
    </location>
</feature>
<evidence type="ECO:0000256" key="7">
    <source>
        <dbReference type="SAM" id="Phobius"/>
    </source>
</evidence>
<dbReference type="InterPro" id="IPR020846">
    <property type="entry name" value="MFS_dom"/>
</dbReference>
<dbReference type="CDD" id="cd17321">
    <property type="entry name" value="MFS_MMR_MDR_like"/>
    <property type="match status" value="1"/>
</dbReference>
<feature type="transmembrane region" description="Helical" evidence="7">
    <location>
        <begin position="242"/>
        <end position="259"/>
    </location>
</feature>
<keyword evidence="10" id="KW-1185">Reference proteome</keyword>
<evidence type="ECO:0000256" key="5">
    <source>
        <dbReference type="ARBA" id="ARBA00022989"/>
    </source>
</evidence>
<reference evidence="9 10" key="1">
    <citation type="submission" date="2022-10" db="EMBL/GenBank/DDBJ databases">
        <title>The complete genomes of actinobacterial strains from the NBC collection.</title>
        <authorList>
            <person name="Joergensen T.S."/>
            <person name="Alvarez Arevalo M."/>
            <person name="Sterndorff E.B."/>
            <person name="Faurdal D."/>
            <person name="Vuksanovic O."/>
            <person name="Mourched A.-S."/>
            <person name="Charusanti P."/>
            <person name="Shaw S."/>
            <person name="Blin K."/>
            <person name="Weber T."/>
        </authorList>
    </citation>
    <scope>NUCLEOTIDE SEQUENCE [LARGE SCALE GENOMIC DNA]</scope>
    <source>
        <strain evidence="9 10">NBC_00319</strain>
    </source>
</reference>
<evidence type="ECO:0000313" key="10">
    <source>
        <dbReference type="Proteomes" id="UP001432128"/>
    </source>
</evidence>
<keyword evidence="5 7" id="KW-1133">Transmembrane helix</keyword>
<evidence type="ECO:0000313" key="9">
    <source>
        <dbReference type="EMBL" id="WUM18877.1"/>
    </source>
</evidence>
<sequence>MSTIAQTTGGADPRGTQPRTDPRAWLGLAIMSLPVLLVAMDFSVLYLAIPTITDQLEPTAAEQLWIVDIYGFLIAGLLITMGNIGDRFGRRKILLSGATLFGLASVIAAFAPNPEVLIGARALMGVGGATLLPASLSLISNMFPNLRHRSLAIGVWTACFAGGSAVGPVIGGVVLHHFWWGSIFLLNVPILLVLLVLAPRFVPEYRSGTTDPFDVLGVVLSLLGILPLVYAIKHLAADGVDAVGIVSAVIGVVAIVAFIRQQRSAKHPLLQINLFRLPAFTSAIMAALTCMMTLGALSYLTGIYLQSVLGRDVLAAALAGVPMAVAVAVFSLGASRISSLLGTRGAFVTALLFAAVGNLGLLGLGTDTPLWIYLAATTVAGVGYGIVFSLVSEVAVASAPPERAGAASGISETSFELGTSLGLALIGSLATLVFRGNSDGRDFSDTLGETLRHATQLGSDQGGDLAQTARTAFVDGLHVAVGTSAGILVVMAAVIAVVLRRRQAR</sequence>
<organism evidence="9 10">
    <name type="scientific">Williamsia herbipolensis</name>
    <dbReference type="NCBI Taxonomy" id="1603258"/>
    <lineage>
        <taxon>Bacteria</taxon>
        <taxon>Bacillati</taxon>
        <taxon>Actinomycetota</taxon>
        <taxon>Actinomycetes</taxon>
        <taxon>Mycobacteriales</taxon>
        <taxon>Nocardiaceae</taxon>
        <taxon>Williamsia</taxon>
    </lineage>
</organism>
<evidence type="ECO:0000256" key="1">
    <source>
        <dbReference type="ARBA" id="ARBA00004651"/>
    </source>
</evidence>
<keyword evidence="6 7" id="KW-0472">Membrane</keyword>
<dbReference type="InterPro" id="IPR011701">
    <property type="entry name" value="MFS"/>
</dbReference>
<name>A0AAU4JYP7_9NOCA</name>
<dbReference type="PRINTS" id="PR01036">
    <property type="entry name" value="TCRTETB"/>
</dbReference>
<evidence type="ECO:0000256" key="3">
    <source>
        <dbReference type="ARBA" id="ARBA00022475"/>
    </source>
</evidence>
<keyword evidence="4 7" id="KW-0812">Transmembrane</keyword>
<dbReference type="Pfam" id="PF07690">
    <property type="entry name" value="MFS_1"/>
    <property type="match status" value="1"/>
</dbReference>